<sequence>MEFDDLHSIFEDVKKEFLNNLSVEEQALFHPVHSTKDLLAGLENLEATQKKARRRALPLLQAVQKFGDNIEPFFKVVEILCAAHPEWANIALGALRLLLQLASHFVTFFEKLCQVIKRLDATLPRYNEVFESLAKSSDHARQSERLLSSLRSIFKLLFEFFVAVARVFSKNGKIKKTPIVIAELMWKPFNARFEGILESLDFHNKVLEEELKFLLLGKIYDKQECHARVLHETEELIKKLEKSSEKHSKDAFLASALKWLCPPPNFREHLEQAQMARYDDTAEWIFDNPTFISWRQDLIPFTAPTRYLWVTGNPGSGKTVLAGSILDELQRESEDEAFSNPVFYYFFNQTSGTRNESTDAYRSIATQILQKFSHDQKIQDMFTFSMSYYPVQTKATGNELLALIRKALCHLSDATIVLDGIDECDSVDKLCKETFSWCRDGNVKLLVLSRPNVAPLRRHVKTEAQIMLPRMHLDEDITTYLTPMVLDMKEDGLLSSDLREDDIVERLVSRAEGMFLWARLMITYLHSPALTRTERTETIMVTTPDGIGEVYQRIHSQVLSLDRPSRELACNALTWTMYCPRQLGCSEMRHAIKPGDYAASSEASNSQFHDALILSCCGLLEKSYKGGVYQYIHLSARDYLLSQTSQGDHALTPLVLEEHQAHAQILKRFVSILAYELPLRPLSEMMGRYGLDDIKEAFPLLQIASEEWIPSYLAHSNPCSAEDIDMGVSQLISNFLSLRLNVMIWIESLYTFSATFIAASGRGMSAQATQSLKHHNLPTSIRTCLSEVSQLLVDLQDLDQDWGPALSANPSALWEDITLFSKSRFLVPTKAGSLQSFAPSLRVDGKETSPTFSVSRSSEDGNHLATLAIYPPRAFIEQIGANGRLIRENKGSCDGWIVNFEVQALDQPQTRTPVRTTVHLETEGVKSFFSRIFPHIENYAPQAKVPLSIKPDLDGFTVFDSIFLKCPTSRSEYVSSQLGLHLTDAHLDALTSYPHDFYEYEVSWTLDGHYILYVDTYQGSFWTHVFRAEYQQRKLGVKLINCAPFGGFRSSKSEMLSHPSIPVLAYTFQGNIYLWAFNNARPFLFFELAKFPFHTRRTGQLDSTCIAFSHCGKYLVISSDTIGNGRPITLPIPQLFPTVDRQIKRKASIDRPDSRKQHKSSARTKFSHNITSLTGESIPSAVSNSNVVLSSNSSGTVATTVQKNVLPYSQFELVQTDSGGGKRAVPVLQFPMSIQPGSVSATIHATDSDTQSKRLKIILNKTSLEGRMDTDGPEPLPLVIWKDPRSLARRNPGSQDSQPLLKLLGPES</sequence>
<evidence type="ECO:0000256" key="1">
    <source>
        <dbReference type="ARBA" id="ARBA00022737"/>
    </source>
</evidence>
<dbReference type="Gene3D" id="3.40.50.300">
    <property type="entry name" value="P-loop containing nucleotide triphosphate hydrolases"/>
    <property type="match status" value="1"/>
</dbReference>
<organism evidence="4 5">
    <name type="scientific">Thelonectria olida</name>
    <dbReference type="NCBI Taxonomy" id="1576542"/>
    <lineage>
        <taxon>Eukaryota</taxon>
        <taxon>Fungi</taxon>
        <taxon>Dikarya</taxon>
        <taxon>Ascomycota</taxon>
        <taxon>Pezizomycotina</taxon>
        <taxon>Sordariomycetes</taxon>
        <taxon>Hypocreomycetidae</taxon>
        <taxon>Hypocreales</taxon>
        <taxon>Nectriaceae</taxon>
        <taxon>Thelonectria</taxon>
    </lineage>
</organism>
<evidence type="ECO:0000313" key="5">
    <source>
        <dbReference type="Proteomes" id="UP000777438"/>
    </source>
</evidence>
<feature type="compositionally biased region" description="Basic residues" evidence="2">
    <location>
        <begin position="1156"/>
        <end position="1166"/>
    </location>
</feature>
<dbReference type="PANTHER" id="PTHR10039">
    <property type="entry name" value="AMELOGENIN"/>
    <property type="match status" value="1"/>
</dbReference>
<dbReference type="PROSITE" id="PS50837">
    <property type="entry name" value="NACHT"/>
    <property type="match status" value="1"/>
</dbReference>
<keyword evidence="1" id="KW-0677">Repeat</keyword>
<dbReference type="OrthoDB" id="4772757at2759"/>
<feature type="domain" description="NACHT" evidence="3">
    <location>
        <begin position="306"/>
        <end position="423"/>
    </location>
</feature>
<evidence type="ECO:0000313" key="4">
    <source>
        <dbReference type="EMBL" id="KAH6889829.1"/>
    </source>
</evidence>
<dbReference type="Pfam" id="PF24809">
    <property type="entry name" value="DUF7708"/>
    <property type="match status" value="1"/>
</dbReference>
<accession>A0A9P8W821</accession>
<dbReference type="InterPro" id="IPR007111">
    <property type="entry name" value="NACHT_NTPase"/>
</dbReference>
<reference evidence="4 5" key="1">
    <citation type="journal article" date="2021" name="Nat. Commun.">
        <title>Genetic determinants of endophytism in the Arabidopsis root mycobiome.</title>
        <authorList>
            <person name="Mesny F."/>
            <person name="Miyauchi S."/>
            <person name="Thiergart T."/>
            <person name="Pickel B."/>
            <person name="Atanasova L."/>
            <person name="Karlsson M."/>
            <person name="Huettel B."/>
            <person name="Barry K.W."/>
            <person name="Haridas S."/>
            <person name="Chen C."/>
            <person name="Bauer D."/>
            <person name="Andreopoulos W."/>
            <person name="Pangilinan J."/>
            <person name="LaButti K."/>
            <person name="Riley R."/>
            <person name="Lipzen A."/>
            <person name="Clum A."/>
            <person name="Drula E."/>
            <person name="Henrissat B."/>
            <person name="Kohler A."/>
            <person name="Grigoriev I.V."/>
            <person name="Martin F.M."/>
            <person name="Hacquard S."/>
        </authorList>
    </citation>
    <scope>NUCLEOTIDE SEQUENCE [LARGE SCALE GENOMIC DNA]</scope>
    <source>
        <strain evidence="4 5">MPI-CAGE-CH-0241</strain>
    </source>
</reference>
<name>A0A9P8W821_9HYPO</name>
<comment type="caution">
    <text evidence="4">The sequence shown here is derived from an EMBL/GenBank/DDBJ whole genome shotgun (WGS) entry which is preliminary data.</text>
</comment>
<dbReference type="SUPFAM" id="SSF82171">
    <property type="entry name" value="DPP6 N-terminal domain-like"/>
    <property type="match status" value="1"/>
</dbReference>
<gene>
    <name evidence="4" type="ORF">B0T10DRAFT_486893</name>
</gene>
<dbReference type="Proteomes" id="UP000777438">
    <property type="component" value="Unassembled WGS sequence"/>
</dbReference>
<protein>
    <recommendedName>
        <fullName evidence="3">NACHT domain-containing protein</fullName>
    </recommendedName>
</protein>
<keyword evidence="5" id="KW-1185">Reference proteome</keyword>
<feature type="region of interest" description="Disordered" evidence="2">
    <location>
        <begin position="1145"/>
        <end position="1166"/>
    </location>
</feature>
<dbReference type="PANTHER" id="PTHR10039:SF14">
    <property type="entry name" value="NACHT DOMAIN-CONTAINING PROTEIN"/>
    <property type="match status" value="1"/>
</dbReference>
<evidence type="ECO:0000256" key="2">
    <source>
        <dbReference type="SAM" id="MobiDB-lite"/>
    </source>
</evidence>
<dbReference type="InterPro" id="IPR056884">
    <property type="entry name" value="NPHP3-like_N"/>
</dbReference>
<dbReference type="Pfam" id="PF24883">
    <property type="entry name" value="NPHP3_N"/>
    <property type="match status" value="1"/>
</dbReference>
<dbReference type="SUPFAM" id="SSF52540">
    <property type="entry name" value="P-loop containing nucleoside triphosphate hydrolases"/>
    <property type="match status" value="1"/>
</dbReference>
<dbReference type="InterPro" id="IPR027417">
    <property type="entry name" value="P-loop_NTPase"/>
</dbReference>
<dbReference type="InterPro" id="IPR056125">
    <property type="entry name" value="DUF7708"/>
</dbReference>
<feature type="region of interest" description="Disordered" evidence="2">
    <location>
        <begin position="1287"/>
        <end position="1308"/>
    </location>
</feature>
<proteinExistence type="predicted"/>
<evidence type="ECO:0000259" key="3">
    <source>
        <dbReference type="PROSITE" id="PS50837"/>
    </source>
</evidence>
<dbReference type="EMBL" id="JAGPYM010000010">
    <property type="protein sequence ID" value="KAH6889829.1"/>
    <property type="molecule type" value="Genomic_DNA"/>
</dbReference>